<evidence type="ECO:0000313" key="3">
    <source>
        <dbReference type="RefSeq" id="XP_009769570.1"/>
    </source>
</evidence>
<sequence>MDYKMELKKCNSSDGFSIKKAYLSFQPQYPKVPWKNLIMGARQLRRHQFILWLAIRQRLATVDRLEKWGINVPKDCVLCSMGVTETLAYLLFECNSARHIWTSLLRWMGENRLPKAWNEEVHWMSKGCRGSRARAHVLTWLFAATVYRIWSERNARRFHNERKENHHRVREISLQLHIRGQNYKNWRKILDRLNSYPS</sequence>
<dbReference type="Pfam" id="PF13966">
    <property type="entry name" value="zf-RVT"/>
    <property type="match status" value="1"/>
</dbReference>
<dbReference type="KEGG" id="nsy:104220404"/>
<dbReference type="Proteomes" id="UP000189701">
    <property type="component" value="Unplaced"/>
</dbReference>
<reference evidence="3" key="2">
    <citation type="submission" date="2025-08" db="UniProtKB">
        <authorList>
            <consortium name="RefSeq"/>
        </authorList>
    </citation>
    <scope>IDENTIFICATION</scope>
    <source>
        <tissue evidence="3">Leaf</tissue>
    </source>
</reference>
<feature type="domain" description="Reverse transcriptase zinc-binding" evidence="1">
    <location>
        <begin position="16"/>
        <end position="101"/>
    </location>
</feature>
<accession>A0A1U7W5M4</accession>
<dbReference type="RefSeq" id="XP_009769570.1">
    <property type="nucleotide sequence ID" value="XM_009771268.1"/>
</dbReference>
<evidence type="ECO:0000259" key="1">
    <source>
        <dbReference type="Pfam" id="PF13966"/>
    </source>
</evidence>
<gene>
    <name evidence="3" type="primary">LOC104220404</name>
</gene>
<reference evidence="2" key="1">
    <citation type="journal article" date="2013" name="Genome Biol.">
        <title>Reference genomes and transcriptomes of Nicotiana sylvestris and Nicotiana tomentosiformis.</title>
        <authorList>
            <person name="Sierro N."/>
            <person name="Battey J.N."/>
            <person name="Ouadi S."/>
            <person name="Bovet L."/>
            <person name="Goepfert S."/>
            <person name="Bakaher N."/>
            <person name="Peitsch M.C."/>
            <person name="Ivanov N.V."/>
        </authorList>
    </citation>
    <scope>NUCLEOTIDE SEQUENCE [LARGE SCALE GENOMIC DNA]</scope>
</reference>
<dbReference type="OrthoDB" id="1622315at2759"/>
<dbReference type="InterPro" id="IPR026960">
    <property type="entry name" value="RVT-Znf"/>
</dbReference>
<dbReference type="PANTHER" id="PTHR33116">
    <property type="entry name" value="REVERSE TRANSCRIPTASE ZINC-BINDING DOMAIN-CONTAINING PROTEIN-RELATED-RELATED"/>
    <property type="match status" value="1"/>
</dbReference>
<dbReference type="AlphaFoldDB" id="A0A1U7W5M4"/>
<organism evidence="2 3">
    <name type="scientific">Nicotiana sylvestris</name>
    <name type="common">Wood tobacco</name>
    <name type="synonym">South American tobacco</name>
    <dbReference type="NCBI Taxonomy" id="4096"/>
    <lineage>
        <taxon>Eukaryota</taxon>
        <taxon>Viridiplantae</taxon>
        <taxon>Streptophyta</taxon>
        <taxon>Embryophyta</taxon>
        <taxon>Tracheophyta</taxon>
        <taxon>Spermatophyta</taxon>
        <taxon>Magnoliopsida</taxon>
        <taxon>eudicotyledons</taxon>
        <taxon>Gunneridae</taxon>
        <taxon>Pentapetalae</taxon>
        <taxon>asterids</taxon>
        <taxon>lamiids</taxon>
        <taxon>Solanales</taxon>
        <taxon>Solanaceae</taxon>
        <taxon>Nicotianoideae</taxon>
        <taxon>Nicotianeae</taxon>
        <taxon>Nicotiana</taxon>
    </lineage>
</organism>
<proteinExistence type="predicted"/>
<keyword evidence="2" id="KW-1185">Reference proteome</keyword>
<evidence type="ECO:0000313" key="2">
    <source>
        <dbReference type="Proteomes" id="UP000189701"/>
    </source>
</evidence>
<name>A0A1U7W5M4_NICSY</name>
<dbReference type="eggNOG" id="KOG1075">
    <property type="taxonomic scope" value="Eukaryota"/>
</dbReference>
<dbReference type="PANTHER" id="PTHR33116:SF66">
    <property type="entry name" value="REVERSE TRANSCRIPTASE ZINC-BINDING DOMAIN-CONTAINING PROTEIN"/>
    <property type="match status" value="1"/>
</dbReference>
<protein>
    <submittedName>
        <fullName evidence="3">Uncharacterized protein LOC104220404</fullName>
    </submittedName>
</protein>
<dbReference type="GeneID" id="104220404"/>